<accession>A0A645JNK3</accession>
<organism evidence="1">
    <name type="scientific">bioreactor metagenome</name>
    <dbReference type="NCBI Taxonomy" id="1076179"/>
    <lineage>
        <taxon>unclassified sequences</taxon>
        <taxon>metagenomes</taxon>
        <taxon>ecological metagenomes</taxon>
    </lineage>
</organism>
<protein>
    <submittedName>
        <fullName evidence="1">Uncharacterized protein</fullName>
    </submittedName>
</protein>
<gene>
    <name evidence="1" type="ORF">SDC9_212650</name>
</gene>
<dbReference type="EMBL" id="VSSQ01146400">
    <property type="protein sequence ID" value="MPN64872.1"/>
    <property type="molecule type" value="Genomic_DNA"/>
</dbReference>
<evidence type="ECO:0000313" key="1">
    <source>
        <dbReference type="EMBL" id="MPN64872.1"/>
    </source>
</evidence>
<sequence length="82" mass="8251">MNGLVQRGSQLLACLGRLGAGVQHDAQGGGQCRDLGCEIDDGGVGAHESVLEMSMNRAAGLARSAGCQAVNGLQCRAGGYCC</sequence>
<name>A0A645JNK3_9ZZZZ</name>
<comment type="caution">
    <text evidence="1">The sequence shown here is derived from an EMBL/GenBank/DDBJ whole genome shotgun (WGS) entry which is preliminary data.</text>
</comment>
<dbReference type="AlphaFoldDB" id="A0A645JNK3"/>
<proteinExistence type="predicted"/>
<reference evidence="1" key="1">
    <citation type="submission" date="2019-08" db="EMBL/GenBank/DDBJ databases">
        <authorList>
            <person name="Kucharzyk K."/>
            <person name="Murdoch R.W."/>
            <person name="Higgins S."/>
            <person name="Loffler F."/>
        </authorList>
    </citation>
    <scope>NUCLEOTIDE SEQUENCE</scope>
</reference>